<evidence type="ECO:0000313" key="5">
    <source>
        <dbReference type="Proteomes" id="UP000001203"/>
    </source>
</evidence>
<dbReference type="InterPro" id="IPR008274">
    <property type="entry name" value="AldOxase/xan_DH_MoCoBD1"/>
</dbReference>
<dbReference type="InterPro" id="IPR046867">
    <property type="entry name" value="AldOxase/xan_DH_MoCoBD2"/>
</dbReference>
<reference evidence="4 5" key="1">
    <citation type="journal article" date="2008" name="Proc. Natl. Acad. Sci. U.S.A.">
        <title>The genome of Cyanothece 51142, a unicellular diazotrophic cyanobacterium important in the marine nitrogen cycle.</title>
        <authorList>
            <person name="Welsh E.A."/>
            <person name="Liberton M."/>
            <person name="Stoeckel J."/>
            <person name="Loh T."/>
            <person name="Elvitigala T."/>
            <person name="Wang C."/>
            <person name="Wollam A."/>
            <person name="Fulton R.S."/>
            <person name="Clifton S.W."/>
            <person name="Jacobs J.M."/>
            <person name="Aurora R."/>
            <person name="Ghosh B.K."/>
            <person name="Sherman L.A."/>
            <person name="Smith R.D."/>
            <person name="Wilson R.K."/>
            <person name="Pakrasi H.B."/>
        </authorList>
    </citation>
    <scope>NUCLEOTIDE SEQUENCE [LARGE SCALE GENOMIC DNA]</scope>
    <source>
        <strain evidence="5">ATCC 51142 / BH68</strain>
    </source>
</reference>
<dbReference type="Proteomes" id="UP000001203">
    <property type="component" value="Chromosome circular"/>
</dbReference>
<dbReference type="EMBL" id="CP000806">
    <property type="protein sequence ID" value="ACB52858.1"/>
    <property type="molecule type" value="Genomic_DNA"/>
</dbReference>
<dbReference type="Gene3D" id="3.30.365.10">
    <property type="entry name" value="Aldehyde oxidase/xanthine dehydrogenase, molybdopterin binding domain"/>
    <property type="match status" value="4"/>
</dbReference>
<dbReference type="PANTHER" id="PTHR11908">
    <property type="entry name" value="XANTHINE DEHYDROGENASE"/>
    <property type="match status" value="1"/>
</dbReference>
<dbReference type="SMART" id="SM01008">
    <property type="entry name" value="Ald_Xan_dh_C"/>
    <property type="match status" value="1"/>
</dbReference>
<dbReference type="Gene3D" id="3.90.1170.50">
    <property type="entry name" value="Aldehyde oxidase/xanthine dehydrogenase, a/b hammerhead"/>
    <property type="match status" value="1"/>
</dbReference>
<sequence>MESFKLILIKTIMNRKDGTAKVTGTATYGAEHQIADLVHGYLITANIASGEIANINTEAALKSPGVIKIITHENRPTIVKPTNNFMASKIYEARLPLSDNQIHYGGQIIGLVVAETFEQARHAAHLVEVDYQSQIPTIDAEKALFTEAPPMFGEDMTFEKGDFQTGDLSDAMDQAAVNIIATYKTATELHASMEPHAIIAHWEGENSLTVYEPSQWVVGSQQTYAELFGLSKEQVRIITPFIGGGFGSKAFPWPHGILCVAVARELQRPLKVVLSRRQMTANAGHRSQTEQTISIGANNDGKLLAIDHVAKSVTSPVDVFTEPCTGITPAMYKADNLRTRQELAVMNVGTPTFMRAPGENPGLWALESAMDELAWALDMDPVELRLKNQTHEHQRKGLPFSAKAFAECLQVGAEQFGWFQEPRQVRSMSHDGKQIGWGMAASTFPALRGMATVTVRLLADGSAEVLTSANDMGTGCYTIVAGTASEILQLPVERIRVKIGDSLLPNGGMAGGSQMTATLVPVVMGACKAVLEKAQVTTATEALEYLKQSGQEAIEGTASSSPGEEGQQWAFQSWGAHFCEVSVDEEIARLRVNRWLSVMNVGRIMNPKTAASQVRGGVIMGIGHALMENCDFDPNFGLPTVYDLATYDYATHADIPRIEVIFVGEPDYNFNPAGVRGLGEIGITGVSAAIANAIYHAIGKRIRQLPITPDKLIINN</sequence>
<protein>
    <submittedName>
        <fullName evidence="4">Carbon monoxide dehydrogenase molybdoprotein</fullName>
    </submittedName>
</protein>
<dbReference type="Pfam" id="PF02738">
    <property type="entry name" value="MoCoBD_1"/>
    <property type="match status" value="1"/>
</dbReference>
<evidence type="ECO:0000256" key="2">
    <source>
        <dbReference type="ARBA" id="ARBA00023002"/>
    </source>
</evidence>
<dbReference type="AlphaFoldDB" id="B1WZV9"/>
<organism evidence="4 5">
    <name type="scientific">Crocosphaera subtropica (strain ATCC 51142 / BH68)</name>
    <name type="common">Cyanothece sp. (strain ATCC 51142)</name>
    <dbReference type="NCBI Taxonomy" id="43989"/>
    <lineage>
        <taxon>Bacteria</taxon>
        <taxon>Bacillati</taxon>
        <taxon>Cyanobacteriota</taxon>
        <taxon>Cyanophyceae</taxon>
        <taxon>Oscillatoriophycideae</taxon>
        <taxon>Chroococcales</taxon>
        <taxon>Aphanothecaceae</taxon>
        <taxon>Crocosphaera</taxon>
        <taxon>Crocosphaera subtropica</taxon>
    </lineage>
</organism>
<accession>B1WZV9</accession>
<name>B1WZV9_CROS5</name>
<dbReference type="KEGG" id="cyt:cce_3510"/>
<dbReference type="eggNOG" id="COG1529">
    <property type="taxonomic scope" value="Bacteria"/>
</dbReference>
<dbReference type="InterPro" id="IPR036856">
    <property type="entry name" value="Ald_Oxase/Xan_DH_a/b_sf"/>
</dbReference>
<evidence type="ECO:0000256" key="1">
    <source>
        <dbReference type="ARBA" id="ARBA00022505"/>
    </source>
</evidence>
<dbReference type="GO" id="GO:0005506">
    <property type="term" value="F:iron ion binding"/>
    <property type="evidence" value="ECO:0007669"/>
    <property type="project" value="InterPro"/>
</dbReference>
<dbReference type="InterPro" id="IPR037165">
    <property type="entry name" value="AldOxase/xan_DH_Mopterin-bd_sf"/>
</dbReference>
<dbReference type="InterPro" id="IPR000674">
    <property type="entry name" value="Ald_Oxase/Xan_DH_a/b"/>
</dbReference>
<gene>
    <name evidence="4" type="ordered locus">cce_3510</name>
</gene>
<dbReference type="STRING" id="43989.cce_3510"/>
<proteinExistence type="predicted"/>
<dbReference type="SUPFAM" id="SSF54665">
    <property type="entry name" value="CO dehydrogenase molybdoprotein N-domain-like"/>
    <property type="match status" value="1"/>
</dbReference>
<evidence type="ECO:0000259" key="3">
    <source>
        <dbReference type="SMART" id="SM01008"/>
    </source>
</evidence>
<dbReference type="GO" id="GO:0016491">
    <property type="term" value="F:oxidoreductase activity"/>
    <property type="evidence" value="ECO:0007669"/>
    <property type="project" value="UniProtKB-KW"/>
</dbReference>
<dbReference type="HOGENOM" id="CLU_001681_2_2_3"/>
<keyword evidence="1" id="KW-0500">Molybdenum</keyword>
<keyword evidence="2" id="KW-0560">Oxidoreductase</keyword>
<dbReference type="PANTHER" id="PTHR11908:SF132">
    <property type="entry name" value="ALDEHYDE OXIDASE 1-RELATED"/>
    <property type="match status" value="1"/>
</dbReference>
<feature type="domain" description="Aldehyde oxidase/xanthine dehydrogenase a/b hammerhead" evidence="3">
    <location>
        <begin position="23"/>
        <end position="135"/>
    </location>
</feature>
<dbReference type="Pfam" id="PF20256">
    <property type="entry name" value="MoCoBD_2"/>
    <property type="match status" value="1"/>
</dbReference>
<keyword evidence="5" id="KW-1185">Reference proteome</keyword>
<dbReference type="InterPro" id="IPR016208">
    <property type="entry name" value="Ald_Oxase/xanthine_DH-like"/>
</dbReference>
<dbReference type="SUPFAM" id="SSF56003">
    <property type="entry name" value="Molybdenum cofactor-binding domain"/>
    <property type="match status" value="1"/>
</dbReference>
<dbReference type="Pfam" id="PF01315">
    <property type="entry name" value="Ald_Xan_dh_C"/>
    <property type="match status" value="1"/>
</dbReference>
<evidence type="ECO:0000313" key="4">
    <source>
        <dbReference type="EMBL" id="ACB52858.1"/>
    </source>
</evidence>